<dbReference type="AlphaFoldDB" id="A0A1C6U0U9"/>
<organism evidence="2 3">
    <name type="scientific">Micromonospora yangpuensis</name>
    <dbReference type="NCBI Taxonomy" id="683228"/>
    <lineage>
        <taxon>Bacteria</taxon>
        <taxon>Bacillati</taxon>
        <taxon>Actinomycetota</taxon>
        <taxon>Actinomycetes</taxon>
        <taxon>Micromonosporales</taxon>
        <taxon>Micromonosporaceae</taxon>
        <taxon>Micromonospora</taxon>
    </lineage>
</organism>
<protein>
    <submittedName>
        <fullName evidence="2">Uncharacterized protein</fullName>
    </submittedName>
</protein>
<sequence>MDENDQQILDDLGKRLPRRDAKQLDKLTDTERQTLFQDSAAAGAFAAAKADLVEWLRHEGIKEKALGGGSFQTPGHHVGYDDAGEVVHYTTRQAHDDINMQAMGYEWANRIPHPEATAYEAALRSGLATSEDLLLEARQRYENRLGELTPVVAGAARDIVRGRNSGVAAAANLGGGPAAGQASSSTGHHDLRNLARTVFKR</sequence>
<reference evidence="2 3" key="1">
    <citation type="submission" date="2016-06" db="EMBL/GenBank/DDBJ databases">
        <authorList>
            <person name="Kjaerup R.B."/>
            <person name="Dalgaard T.S."/>
            <person name="Juul-Madsen H.R."/>
        </authorList>
    </citation>
    <scope>NUCLEOTIDE SEQUENCE [LARGE SCALE GENOMIC DNA]</scope>
    <source>
        <strain evidence="2 3">DSM 45577</strain>
    </source>
</reference>
<accession>A0A1C6U0U9</accession>
<dbReference type="EMBL" id="FMIA01000002">
    <property type="protein sequence ID" value="SCL47523.1"/>
    <property type="molecule type" value="Genomic_DNA"/>
</dbReference>
<gene>
    <name evidence="2" type="ORF">GA0070617_0607</name>
</gene>
<dbReference type="STRING" id="683228.GA0070617_0607"/>
<evidence type="ECO:0000256" key="1">
    <source>
        <dbReference type="SAM" id="MobiDB-lite"/>
    </source>
</evidence>
<evidence type="ECO:0000313" key="2">
    <source>
        <dbReference type="EMBL" id="SCL47523.1"/>
    </source>
</evidence>
<name>A0A1C6U0U9_9ACTN</name>
<keyword evidence="3" id="KW-1185">Reference proteome</keyword>
<evidence type="ECO:0000313" key="3">
    <source>
        <dbReference type="Proteomes" id="UP000198937"/>
    </source>
</evidence>
<feature type="region of interest" description="Disordered" evidence="1">
    <location>
        <begin position="174"/>
        <end position="193"/>
    </location>
</feature>
<proteinExistence type="predicted"/>
<dbReference type="RefSeq" id="WP_139135559.1">
    <property type="nucleotide sequence ID" value="NZ_BMMJ01000006.1"/>
</dbReference>
<feature type="compositionally biased region" description="Basic and acidic residues" evidence="1">
    <location>
        <begin position="11"/>
        <end position="25"/>
    </location>
</feature>
<dbReference type="Proteomes" id="UP000198937">
    <property type="component" value="Unassembled WGS sequence"/>
</dbReference>
<feature type="region of interest" description="Disordered" evidence="1">
    <location>
        <begin position="1"/>
        <end position="25"/>
    </location>
</feature>